<dbReference type="EMBL" id="QJVJ01000005">
    <property type="protein sequence ID" value="PYI54360.1"/>
    <property type="molecule type" value="Genomic_DNA"/>
</dbReference>
<dbReference type="InterPro" id="IPR012854">
    <property type="entry name" value="Cu_amine_oxidase-like_N"/>
</dbReference>
<evidence type="ECO:0000313" key="4">
    <source>
        <dbReference type="EMBL" id="PYI54360.1"/>
    </source>
</evidence>
<dbReference type="InterPro" id="IPR036582">
    <property type="entry name" value="Mao_N_sf"/>
</dbReference>
<evidence type="ECO:0000259" key="3">
    <source>
        <dbReference type="Pfam" id="PF09992"/>
    </source>
</evidence>
<dbReference type="RefSeq" id="WP_110840418.1">
    <property type="nucleotide sequence ID" value="NZ_QJVJ01000005.1"/>
</dbReference>
<protein>
    <recommendedName>
        <fullName evidence="6">Copper amine oxidase</fullName>
    </recommendedName>
</protein>
<keyword evidence="1" id="KW-0732">Signal</keyword>
<dbReference type="PANTHER" id="PTHR40446">
    <property type="entry name" value="N-ACETYLGLUCOSAMINE-1-PHOSPHODIESTER ALPHA-N-ACETYLGLUCOSAMINIDASE"/>
    <property type="match status" value="1"/>
</dbReference>
<dbReference type="Pfam" id="PF07833">
    <property type="entry name" value="Cu_amine_oxidN1"/>
    <property type="match status" value="1"/>
</dbReference>
<dbReference type="Gene3D" id="3.30.457.10">
    <property type="entry name" value="Copper amine oxidase-like, N-terminal domain"/>
    <property type="match status" value="1"/>
</dbReference>
<feature type="chain" id="PRO_5039252836" description="Copper amine oxidase" evidence="1">
    <location>
        <begin position="43"/>
        <end position="496"/>
    </location>
</feature>
<feature type="domain" description="Phosphodiester glycosidase" evidence="3">
    <location>
        <begin position="207"/>
        <end position="377"/>
    </location>
</feature>
<keyword evidence="5" id="KW-1185">Reference proteome</keyword>
<organism evidence="4 5">
    <name type="scientific">Paenibacillus flagellatus</name>
    <dbReference type="NCBI Taxonomy" id="2211139"/>
    <lineage>
        <taxon>Bacteria</taxon>
        <taxon>Bacillati</taxon>
        <taxon>Bacillota</taxon>
        <taxon>Bacilli</taxon>
        <taxon>Bacillales</taxon>
        <taxon>Paenibacillaceae</taxon>
        <taxon>Paenibacillus</taxon>
    </lineage>
</organism>
<feature type="signal peptide" evidence="1">
    <location>
        <begin position="1"/>
        <end position="42"/>
    </location>
</feature>
<evidence type="ECO:0000313" key="5">
    <source>
        <dbReference type="Proteomes" id="UP000247476"/>
    </source>
</evidence>
<comment type="caution">
    <text evidence="4">The sequence shown here is derived from an EMBL/GenBank/DDBJ whole genome shotgun (WGS) entry which is preliminary data.</text>
</comment>
<dbReference type="PANTHER" id="PTHR40446:SF2">
    <property type="entry name" value="N-ACETYLGLUCOSAMINE-1-PHOSPHODIESTER ALPHA-N-ACETYLGLUCOSAMINIDASE"/>
    <property type="match status" value="1"/>
</dbReference>
<dbReference type="AlphaFoldDB" id="A0A2V5KIN6"/>
<evidence type="ECO:0000259" key="2">
    <source>
        <dbReference type="Pfam" id="PF07833"/>
    </source>
</evidence>
<proteinExistence type="predicted"/>
<name>A0A2V5KIN6_9BACL</name>
<dbReference type="Pfam" id="PF09992">
    <property type="entry name" value="NAGPA"/>
    <property type="match status" value="1"/>
</dbReference>
<gene>
    <name evidence="4" type="ORF">DLM86_12865</name>
</gene>
<dbReference type="InterPro" id="IPR018711">
    <property type="entry name" value="NAGPA"/>
</dbReference>
<evidence type="ECO:0008006" key="6">
    <source>
        <dbReference type="Google" id="ProtNLM"/>
    </source>
</evidence>
<evidence type="ECO:0000256" key="1">
    <source>
        <dbReference type="SAM" id="SignalP"/>
    </source>
</evidence>
<dbReference type="Proteomes" id="UP000247476">
    <property type="component" value="Unassembled WGS sequence"/>
</dbReference>
<accession>A0A2V5KIN6</accession>
<reference evidence="4 5" key="1">
    <citation type="submission" date="2018-05" db="EMBL/GenBank/DDBJ databases">
        <title>Paenibacillus flagellatus sp. nov., isolated from selenium mineral soil.</title>
        <authorList>
            <person name="Dai X."/>
        </authorList>
    </citation>
    <scope>NUCLEOTIDE SEQUENCE [LARGE SCALE GENOMIC DNA]</scope>
    <source>
        <strain evidence="4 5">DXL2</strain>
    </source>
</reference>
<dbReference type="OrthoDB" id="9809781at2"/>
<feature type="domain" description="Copper amine oxidase-like N-terminal" evidence="2">
    <location>
        <begin position="389"/>
        <end position="489"/>
    </location>
</feature>
<dbReference type="SUPFAM" id="SSF55383">
    <property type="entry name" value="Copper amine oxidase, domain N"/>
    <property type="match status" value="1"/>
</dbReference>
<sequence length="496" mass="51773">MTNDLKATYPTKTRRFPPALIAVSAAAVLAVTLAAPSGFANASADSVRYETRSVAAAGKTFPVKLVTVDLTDPHLSVEPVVAGGGIGTDQIFGAMMAASGAVAGINGTFFDAYEDDPLRRFPNGAMMRSGDVVHSGDGPTFAIGADKTGWLARWKTQTEIRIGSGASAYPVRPWGVNAYYGESSADQVVLFTPDFGRPVDYPGGMKIVVSEGAVRSVTDTAADVPEDGYVLFVGLSDNNRTYLLPNVAVGARAALRTTLVAPDGSTAADASRVLAAVGAGPKLVGGGAVDVDFARDGFDDPKLTTASGARSFIGIDGSGRLAMGTTPSATIAELAQVAVSLGLVEAMNLDGGASSALYADGAVVTRPGRPLSNAFVVKRHDNPQVQVVVNGSFVHEFRGYVENETTMAPFRGIFERLGAPFRWNGDERTVTAELNGRTVLLRPDVATATVDGEPVALSAAPRIVDGHLYIPLRFVAETFGAKVTWNQALYRASIDL</sequence>